<accession>A0AA86V7J4</accession>
<dbReference type="GO" id="GO:0061908">
    <property type="term" value="C:phagophore"/>
    <property type="evidence" value="ECO:0007669"/>
    <property type="project" value="TreeGrafter"/>
</dbReference>
<sequence length="308" mass="33316">MEGSKSLPEKTQKNKDLVFHSIAPEALLPYFQASGKLDIWPIVVRVDYSPKHVDLAALRNGKYIELVNLFPWKGIELNLKHVQASGVYGWGSVCETTVGEWLEDISQNQIRKILRGLPTVRSLIAVGAGAAKLVSSPVESYKKDRRVLKGVQRGTIAFLRSISLEAVGLGVHLAAGAHDILLQAEYIVSSIPSPVPPPVKDKSKTDVRSNQPKDAQEGIQQVKCQNDGLGKSASVLVQNPLKKFQRGSGAGPALAAAVRAVPAAAIAPASACASAVHYALLGFRNSLDPERKKESMEKYCPTQPWEED</sequence>
<protein>
    <recommendedName>
        <fullName evidence="4">Autophagy-related protein 2</fullName>
    </recommendedName>
</protein>
<dbReference type="Proteomes" id="UP001189624">
    <property type="component" value="Chromosome 3"/>
</dbReference>
<reference evidence="13" key="1">
    <citation type="submission" date="2023-10" db="EMBL/GenBank/DDBJ databases">
        <authorList>
            <person name="Domelevo Entfellner J.-B."/>
        </authorList>
    </citation>
    <scope>NUCLEOTIDE SEQUENCE</scope>
</reference>
<keyword evidence="7" id="KW-0072">Autophagy</keyword>
<evidence type="ECO:0000256" key="4">
    <source>
        <dbReference type="ARBA" id="ARBA00018070"/>
    </source>
</evidence>
<keyword evidence="5" id="KW-0813">Transport</keyword>
<dbReference type="GO" id="GO:0000045">
    <property type="term" value="P:autophagosome assembly"/>
    <property type="evidence" value="ECO:0007669"/>
    <property type="project" value="TreeGrafter"/>
</dbReference>
<dbReference type="GO" id="GO:0006869">
    <property type="term" value="P:lipid transport"/>
    <property type="evidence" value="ECO:0007669"/>
    <property type="project" value="UniProtKB-KW"/>
</dbReference>
<comment type="catalytic activity">
    <reaction evidence="10">
        <text>a 1,2-diacyl-sn-glycero-3-phospho-L-serine(in) = a 1,2-diacyl-sn-glycero-3-phospho-L-serine(out)</text>
        <dbReference type="Rhea" id="RHEA:38663"/>
        <dbReference type="ChEBI" id="CHEBI:57262"/>
    </reaction>
</comment>
<keyword evidence="9" id="KW-0472">Membrane</keyword>
<dbReference type="GO" id="GO:0034727">
    <property type="term" value="P:piecemeal microautophagy of the nucleus"/>
    <property type="evidence" value="ECO:0007669"/>
    <property type="project" value="TreeGrafter"/>
</dbReference>
<dbReference type="GO" id="GO:0005789">
    <property type="term" value="C:endoplasmic reticulum membrane"/>
    <property type="evidence" value="ECO:0007669"/>
    <property type="project" value="UniProtKB-SubCell"/>
</dbReference>
<dbReference type="AlphaFoldDB" id="A0AA86V7J4"/>
<evidence type="ECO:0000256" key="10">
    <source>
        <dbReference type="ARBA" id="ARBA00024479"/>
    </source>
</evidence>
<gene>
    <name evidence="13" type="ORF">AYBTSS11_LOCUS9129</name>
</gene>
<evidence type="ECO:0000256" key="9">
    <source>
        <dbReference type="ARBA" id="ARBA00023136"/>
    </source>
</evidence>
<dbReference type="GO" id="GO:0061709">
    <property type="term" value="P:reticulophagy"/>
    <property type="evidence" value="ECO:0007669"/>
    <property type="project" value="TreeGrafter"/>
</dbReference>
<proteinExistence type="inferred from homology"/>
<dbReference type="PANTHER" id="PTHR13190:SF1">
    <property type="entry name" value="AUTOPHAGY-RELATED 2, ISOFORM A"/>
    <property type="match status" value="1"/>
</dbReference>
<dbReference type="GO" id="GO:0043495">
    <property type="term" value="F:protein-membrane adaptor activity"/>
    <property type="evidence" value="ECO:0007669"/>
    <property type="project" value="TreeGrafter"/>
</dbReference>
<evidence type="ECO:0000256" key="3">
    <source>
        <dbReference type="ARBA" id="ARBA00009714"/>
    </source>
</evidence>
<comment type="similarity">
    <text evidence="3">Belongs to the ATG2 family.</text>
</comment>
<dbReference type="PANTHER" id="PTHR13190">
    <property type="entry name" value="AUTOPHAGY-RELATED 2, ISOFORM A"/>
    <property type="match status" value="1"/>
</dbReference>
<comment type="catalytic activity">
    <reaction evidence="11">
        <text>a 1,2-diacyl-sn-glycero-3-phosphoethanolamine(in) = a 1,2-diacyl-sn-glycero-3-phosphoethanolamine(out)</text>
        <dbReference type="Rhea" id="RHEA:38895"/>
        <dbReference type="ChEBI" id="CHEBI:64612"/>
    </reaction>
</comment>
<dbReference type="GO" id="GO:0061723">
    <property type="term" value="P:glycophagy"/>
    <property type="evidence" value="ECO:0007669"/>
    <property type="project" value="TreeGrafter"/>
</dbReference>
<dbReference type="GO" id="GO:0034045">
    <property type="term" value="C:phagophore assembly site membrane"/>
    <property type="evidence" value="ECO:0007669"/>
    <property type="project" value="UniProtKB-SubCell"/>
</dbReference>
<name>A0AA86V7J4_9FABA</name>
<evidence type="ECO:0000313" key="14">
    <source>
        <dbReference type="Proteomes" id="UP001189624"/>
    </source>
</evidence>
<evidence type="ECO:0000256" key="2">
    <source>
        <dbReference type="ARBA" id="ARBA00004623"/>
    </source>
</evidence>
<dbReference type="GO" id="GO:0000422">
    <property type="term" value="P:autophagy of mitochondrion"/>
    <property type="evidence" value="ECO:0007669"/>
    <property type="project" value="TreeGrafter"/>
</dbReference>
<dbReference type="Pfam" id="PF13329">
    <property type="entry name" value="ATG2_CAD"/>
    <property type="match status" value="1"/>
</dbReference>
<evidence type="ECO:0000256" key="6">
    <source>
        <dbReference type="ARBA" id="ARBA00022824"/>
    </source>
</evidence>
<keyword evidence="8" id="KW-0445">Lipid transport</keyword>
<evidence type="ECO:0000256" key="12">
    <source>
        <dbReference type="SAM" id="MobiDB-lite"/>
    </source>
</evidence>
<organism evidence="13 14">
    <name type="scientific">Sphenostylis stenocarpa</name>
    <dbReference type="NCBI Taxonomy" id="92480"/>
    <lineage>
        <taxon>Eukaryota</taxon>
        <taxon>Viridiplantae</taxon>
        <taxon>Streptophyta</taxon>
        <taxon>Embryophyta</taxon>
        <taxon>Tracheophyta</taxon>
        <taxon>Spermatophyta</taxon>
        <taxon>Magnoliopsida</taxon>
        <taxon>eudicotyledons</taxon>
        <taxon>Gunneridae</taxon>
        <taxon>Pentapetalae</taxon>
        <taxon>rosids</taxon>
        <taxon>fabids</taxon>
        <taxon>Fabales</taxon>
        <taxon>Fabaceae</taxon>
        <taxon>Papilionoideae</taxon>
        <taxon>50 kb inversion clade</taxon>
        <taxon>NPAAA clade</taxon>
        <taxon>indigoferoid/millettioid clade</taxon>
        <taxon>Phaseoleae</taxon>
        <taxon>Sphenostylis</taxon>
    </lineage>
</organism>
<evidence type="ECO:0000256" key="11">
    <source>
        <dbReference type="ARBA" id="ARBA00024615"/>
    </source>
</evidence>
<evidence type="ECO:0000256" key="5">
    <source>
        <dbReference type="ARBA" id="ARBA00022448"/>
    </source>
</evidence>
<evidence type="ECO:0000256" key="8">
    <source>
        <dbReference type="ARBA" id="ARBA00023055"/>
    </source>
</evidence>
<feature type="region of interest" description="Disordered" evidence="12">
    <location>
        <begin position="195"/>
        <end position="218"/>
    </location>
</feature>
<evidence type="ECO:0000313" key="13">
    <source>
        <dbReference type="EMBL" id="CAJ1939435.1"/>
    </source>
</evidence>
<comment type="subcellular location">
    <subcellularLocation>
        <location evidence="1">Endoplasmic reticulum membrane</location>
        <topology evidence="1">Peripheral membrane protein</topology>
    </subcellularLocation>
    <subcellularLocation>
        <location evidence="2">Preautophagosomal structure membrane</location>
        <topology evidence="2">Peripheral membrane protein</topology>
    </subcellularLocation>
</comment>
<feature type="compositionally biased region" description="Polar residues" evidence="12">
    <location>
        <begin position="208"/>
        <end position="218"/>
    </location>
</feature>
<dbReference type="InterPro" id="IPR026849">
    <property type="entry name" value="ATG2"/>
</dbReference>
<evidence type="ECO:0000256" key="7">
    <source>
        <dbReference type="ARBA" id="ARBA00023006"/>
    </source>
</evidence>
<dbReference type="Gramene" id="rna-AYBTSS11_LOCUS9129">
    <property type="protein sequence ID" value="CAJ1939435.1"/>
    <property type="gene ID" value="gene-AYBTSS11_LOCUS9129"/>
</dbReference>
<evidence type="ECO:0000256" key="1">
    <source>
        <dbReference type="ARBA" id="ARBA00004406"/>
    </source>
</evidence>
<dbReference type="EMBL" id="OY731400">
    <property type="protein sequence ID" value="CAJ1939435.1"/>
    <property type="molecule type" value="Genomic_DNA"/>
</dbReference>
<keyword evidence="6" id="KW-0256">Endoplasmic reticulum</keyword>
<keyword evidence="14" id="KW-1185">Reference proteome</keyword>
<dbReference type="GO" id="GO:0032266">
    <property type="term" value="F:phosphatidylinositol-3-phosphate binding"/>
    <property type="evidence" value="ECO:0007669"/>
    <property type="project" value="TreeGrafter"/>
</dbReference>